<feature type="domain" description="AB hydrolase-1" evidence="2">
    <location>
        <begin position="43"/>
        <end position="303"/>
    </location>
</feature>
<evidence type="ECO:0000313" key="3">
    <source>
        <dbReference type="EMBL" id="ALO44963.1"/>
    </source>
</evidence>
<sequence>MTDFLRTPDENFAGLADFAFQPRYHHWKDLRQHYVDEGPRDGPVMLLLHGMPTWSYLYRDMIPVLVKAGYRCIAPDHMGFGRSDKPTDIHWYSIARHTEILTSLITTLDLHRITLVCQDWGGPTGLAQVAIMPERFERLLIMNTWLHHPEFEYSEGIRKWFGHWKAGGLFDRPCPDVALLLLLSGGLASRDVILPALIEGKNPGFTGKAEEIYRGFSAPYRGMPDTAFNGYRQFPLSIPATDYDSGNGAAQTHHYRCLLDLQLPAHFIWGCTDDVFTEDWGRTWAGRMKATFDPLADAGHFPQNTHGQTICKVLLERIAAERF</sequence>
<dbReference type="Pfam" id="PF00561">
    <property type="entry name" value="Abhydrolase_1"/>
    <property type="match status" value="1"/>
</dbReference>
<reference evidence="3 4" key="1">
    <citation type="submission" date="2015-11" db="EMBL/GenBank/DDBJ databases">
        <authorList>
            <person name="Zhang Y."/>
            <person name="Guo Z."/>
        </authorList>
    </citation>
    <scope>NUCLEOTIDE SEQUENCE [LARGE SCALE GENOMIC DNA]</scope>
    <source>
        <strain evidence="3 4">KCTC 32221</strain>
    </source>
</reference>
<dbReference type="EMBL" id="CP013189">
    <property type="protein sequence ID" value="ALO44963.1"/>
    <property type="molecule type" value="Genomic_DNA"/>
</dbReference>
<gene>
    <name evidence="3" type="ORF">PS2015_271</name>
</gene>
<accession>A0A0S2KA73</accession>
<proteinExistence type="predicted"/>
<dbReference type="SUPFAM" id="SSF53474">
    <property type="entry name" value="alpha/beta-Hydrolases"/>
    <property type="match status" value="1"/>
</dbReference>
<dbReference type="InterPro" id="IPR000073">
    <property type="entry name" value="AB_hydrolase_1"/>
</dbReference>
<protein>
    <recommendedName>
        <fullName evidence="2">AB hydrolase-1 domain-containing protein</fullName>
    </recommendedName>
</protein>
<dbReference type="PRINTS" id="PR00111">
    <property type="entry name" value="ABHYDROLASE"/>
</dbReference>
<dbReference type="AlphaFoldDB" id="A0A0S2KA73"/>
<dbReference type="RefSeq" id="WP_058020475.1">
    <property type="nucleotide sequence ID" value="NZ_CP013189.1"/>
</dbReference>
<organism evidence="3 4">
    <name type="scientific">Pseudohongiella spirulinae</name>
    <dbReference type="NCBI Taxonomy" id="1249552"/>
    <lineage>
        <taxon>Bacteria</taxon>
        <taxon>Pseudomonadati</taxon>
        <taxon>Pseudomonadota</taxon>
        <taxon>Gammaproteobacteria</taxon>
        <taxon>Pseudomonadales</taxon>
        <taxon>Pseudohongiellaceae</taxon>
        <taxon>Pseudohongiella</taxon>
    </lineage>
</organism>
<dbReference type="STRING" id="1249552.PS2015_271"/>
<keyword evidence="4" id="KW-1185">Reference proteome</keyword>
<name>A0A0S2KA73_9GAMM</name>
<dbReference type="InterPro" id="IPR000639">
    <property type="entry name" value="Epox_hydrolase-like"/>
</dbReference>
<dbReference type="GO" id="GO:0004301">
    <property type="term" value="F:epoxide hydrolase activity"/>
    <property type="evidence" value="ECO:0007669"/>
    <property type="project" value="TreeGrafter"/>
</dbReference>
<dbReference type="Proteomes" id="UP000065641">
    <property type="component" value="Chromosome"/>
</dbReference>
<evidence type="ECO:0000256" key="1">
    <source>
        <dbReference type="ARBA" id="ARBA00022801"/>
    </source>
</evidence>
<dbReference type="KEGG" id="pspi:PS2015_271"/>
<dbReference type="InterPro" id="IPR051340">
    <property type="entry name" value="Haloalkane_dehalogenase"/>
</dbReference>
<dbReference type="InterPro" id="IPR029058">
    <property type="entry name" value="AB_hydrolase_fold"/>
</dbReference>
<dbReference type="OrthoDB" id="9780765at2"/>
<evidence type="ECO:0000313" key="4">
    <source>
        <dbReference type="Proteomes" id="UP000065641"/>
    </source>
</evidence>
<dbReference type="PRINTS" id="PR00412">
    <property type="entry name" value="EPOXHYDRLASE"/>
</dbReference>
<evidence type="ECO:0000259" key="2">
    <source>
        <dbReference type="Pfam" id="PF00561"/>
    </source>
</evidence>
<dbReference type="PANTHER" id="PTHR42977">
    <property type="entry name" value="HYDROLASE-RELATED"/>
    <property type="match status" value="1"/>
</dbReference>
<dbReference type="PANTHER" id="PTHR42977:SF3">
    <property type="entry name" value="AB HYDROLASE-1 DOMAIN-CONTAINING PROTEIN"/>
    <property type="match status" value="1"/>
</dbReference>
<dbReference type="Gene3D" id="3.40.50.1820">
    <property type="entry name" value="alpha/beta hydrolase"/>
    <property type="match status" value="1"/>
</dbReference>
<keyword evidence="1" id="KW-0378">Hydrolase</keyword>